<reference evidence="1" key="1">
    <citation type="submission" date="2018-05" db="EMBL/GenBank/DDBJ databases">
        <authorList>
            <person name="Lanie J.A."/>
            <person name="Ng W.-L."/>
            <person name="Kazmierczak K.M."/>
            <person name="Andrzejewski T.M."/>
            <person name="Davidsen T.M."/>
            <person name="Wayne K.J."/>
            <person name="Tettelin H."/>
            <person name="Glass J.I."/>
            <person name="Rusch D."/>
            <person name="Podicherti R."/>
            <person name="Tsui H.-C.T."/>
            <person name="Winkler M.E."/>
        </authorList>
    </citation>
    <scope>NUCLEOTIDE SEQUENCE</scope>
</reference>
<protein>
    <submittedName>
        <fullName evidence="1">Uncharacterized protein</fullName>
    </submittedName>
</protein>
<dbReference type="AlphaFoldDB" id="A0A381N9L7"/>
<proteinExistence type="predicted"/>
<evidence type="ECO:0000313" key="1">
    <source>
        <dbReference type="EMBL" id="SUZ50263.1"/>
    </source>
</evidence>
<dbReference type="EMBL" id="UINC01000161">
    <property type="protein sequence ID" value="SUZ50263.1"/>
    <property type="molecule type" value="Genomic_DNA"/>
</dbReference>
<accession>A0A381N9L7</accession>
<sequence length="77" mass="8997">MTFYGFIFIEIMTFIPSVFYHWKKHGPIPAADKTLDIIRHKNNIYLTKMGTPRLNFNITLDLSVEKPCSGSMRVPHR</sequence>
<organism evidence="1">
    <name type="scientific">marine metagenome</name>
    <dbReference type="NCBI Taxonomy" id="408172"/>
    <lineage>
        <taxon>unclassified sequences</taxon>
        <taxon>metagenomes</taxon>
        <taxon>ecological metagenomes</taxon>
    </lineage>
</organism>
<name>A0A381N9L7_9ZZZZ</name>
<gene>
    <name evidence="1" type="ORF">METZ01_LOCUS3117</name>
</gene>